<evidence type="ECO:0000313" key="2">
    <source>
        <dbReference type="EMBL" id="BBH49842.1"/>
    </source>
</evidence>
<name>A0A3G9K572_9ACTN</name>
<proteinExistence type="predicted"/>
<evidence type="ECO:0000313" key="3">
    <source>
        <dbReference type="Proteomes" id="UP000273154"/>
    </source>
</evidence>
<sequence length="60" mass="6528">MSWIDPRTHREERRGRGHGRRPKECARQTLCLVPAAVVAYSGDCAPVRLAARALGATDAA</sequence>
<organism evidence="2 3">
    <name type="scientific">Parolsenella catena</name>
    <dbReference type="NCBI Taxonomy" id="2003188"/>
    <lineage>
        <taxon>Bacteria</taxon>
        <taxon>Bacillati</taxon>
        <taxon>Actinomycetota</taxon>
        <taxon>Coriobacteriia</taxon>
        <taxon>Coriobacteriales</taxon>
        <taxon>Atopobiaceae</taxon>
        <taxon>Parolsenella</taxon>
    </lineage>
</organism>
<dbReference type="EMBL" id="AP019367">
    <property type="protein sequence ID" value="BBH49842.1"/>
    <property type="molecule type" value="Genomic_DNA"/>
</dbReference>
<keyword evidence="3" id="KW-1185">Reference proteome</keyword>
<feature type="region of interest" description="Disordered" evidence="1">
    <location>
        <begin position="1"/>
        <end position="23"/>
    </location>
</feature>
<evidence type="ECO:0000256" key="1">
    <source>
        <dbReference type="SAM" id="MobiDB-lite"/>
    </source>
</evidence>
<feature type="compositionally biased region" description="Basic and acidic residues" evidence="1">
    <location>
        <begin position="1"/>
        <end position="14"/>
    </location>
</feature>
<gene>
    <name evidence="2" type="ORF">Pcatena_04290</name>
</gene>
<reference evidence="3" key="1">
    <citation type="submission" date="2018-11" db="EMBL/GenBank/DDBJ databases">
        <title>Comparative genomics of Parolsenella catena and Libanicoccus massiliensis: Reclassification of Libanicoccus massiliensis as Parolsenella massiliensis comb. nov.</title>
        <authorList>
            <person name="Sakamoto M."/>
            <person name="Ikeyama N."/>
            <person name="Murakami T."/>
            <person name="Mori H."/>
            <person name="Yuki M."/>
            <person name="Ohkuma M."/>
        </authorList>
    </citation>
    <scope>NUCLEOTIDE SEQUENCE [LARGE SCALE GENOMIC DNA]</scope>
    <source>
        <strain evidence="3">JCM 31932</strain>
    </source>
</reference>
<dbReference type="KEGG" id="pcat:Pcatena_04290"/>
<accession>A0A3G9K572</accession>
<protein>
    <submittedName>
        <fullName evidence="2">Uncharacterized protein</fullName>
    </submittedName>
</protein>
<dbReference type="Proteomes" id="UP000273154">
    <property type="component" value="Chromosome"/>
</dbReference>
<dbReference type="AlphaFoldDB" id="A0A3G9K572"/>